<dbReference type="PANTHER" id="PTHR44147">
    <property type="entry name" value="DEHYDROGENASE/REDUCTASE SDR FAMILY MEMBER 1"/>
    <property type="match status" value="1"/>
</dbReference>
<dbReference type="InterPro" id="IPR036291">
    <property type="entry name" value="NAD(P)-bd_dom_sf"/>
</dbReference>
<dbReference type="PANTHER" id="PTHR44147:SF2">
    <property type="entry name" value="DEHYDROGENASE_REDUCTASE SDR FAMILY MEMBER 1"/>
    <property type="match status" value="1"/>
</dbReference>
<dbReference type="RefSeq" id="WP_160603436.1">
    <property type="nucleotide sequence ID" value="NZ_WTYX01000001.1"/>
</dbReference>
<dbReference type="PRINTS" id="PR00081">
    <property type="entry name" value="GDHRDH"/>
</dbReference>
<dbReference type="AlphaFoldDB" id="A0A844ZQ87"/>
<keyword evidence="2" id="KW-1185">Reference proteome</keyword>
<dbReference type="SUPFAM" id="SSF51735">
    <property type="entry name" value="NAD(P)-binding Rossmann-fold domains"/>
    <property type="match status" value="1"/>
</dbReference>
<evidence type="ECO:0000313" key="1">
    <source>
        <dbReference type="EMBL" id="MXO89933.1"/>
    </source>
</evidence>
<dbReference type="Proteomes" id="UP000442714">
    <property type="component" value="Unassembled WGS sequence"/>
</dbReference>
<organism evidence="1 2">
    <name type="scientific">Pontixanthobacter aquaemixtae</name>
    <dbReference type="NCBI Taxonomy" id="1958940"/>
    <lineage>
        <taxon>Bacteria</taxon>
        <taxon>Pseudomonadati</taxon>
        <taxon>Pseudomonadota</taxon>
        <taxon>Alphaproteobacteria</taxon>
        <taxon>Sphingomonadales</taxon>
        <taxon>Erythrobacteraceae</taxon>
        <taxon>Pontixanthobacter</taxon>
    </lineage>
</organism>
<accession>A0A844ZQ87</accession>
<protein>
    <submittedName>
        <fullName evidence="1">SDR family NAD(P)-dependent oxidoreductase</fullName>
    </submittedName>
</protein>
<dbReference type="InterPro" id="IPR002347">
    <property type="entry name" value="SDR_fam"/>
</dbReference>
<dbReference type="Gene3D" id="3.40.50.720">
    <property type="entry name" value="NAD(P)-binding Rossmann-like Domain"/>
    <property type="match status" value="1"/>
</dbReference>
<comment type="caution">
    <text evidence="1">The sequence shown here is derived from an EMBL/GenBank/DDBJ whole genome shotgun (WGS) entry which is preliminary data.</text>
</comment>
<evidence type="ECO:0000313" key="2">
    <source>
        <dbReference type="Proteomes" id="UP000442714"/>
    </source>
</evidence>
<dbReference type="Pfam" id="PF00106">
    <property type="entry name" value="adh_short"/>
    <property type="match status" value="1"/>
</dbReference>
<name>A0A844ZQ87_9SPHN</name>
<gene>
    <name evidence="1" type="ORF">GRI41_03790</name>
</gene>
<proteinExistence type="predicted"/>
<dbReference type="OrthoDB" id="63584at2"/>
<reference evidence="1 2" key="1">
    <citation type="submission" date="2019-12" db="EMBL/GenBank/DDBJ databases">
        <title>Genomic-based taxomic classification of the family Erythrobacteraceae.</title>
        <authorList>
            <person name="Xu L."/>
        </authorList>
    </citation>
    <scope>NUCLEOTIDE SEQUENCE [LARGE SCALE GENOMIC DNA]</scope>
    <source>
        <strain evidence="1 2">KCTC 52763</strain>
    </source>
</reference>
<dbReference type="EMBL" id="WTYX01000001">
    <property type="protein sequence ID" value="MXO89933.1"/>
    <property type="molecule type" value="Genomic_DNA"/>
</dbReference>
<sequence length="291" mass="30963">MKADNSGPPPIALVTGASRGAGRGIARALGSHGCTVYVTARSSGTTDNRLGGTVEQTANEVTEVGGTGIPVRCDHSVESDVAALFERIESESGRLDLLVNNACAIQDALTTPGNFWEKPISLGRMLDVGIKSSYEASWFAAQMMVKQGGGLIAFTSSPGAVHYCYGPAYGAHKAALDKMAADMAVDLADTGVSAISVWMGGLATERLLDMIDQEPEKYSFLLDRLETPDFTGHVLWELLQDKGLHDLSGQTLIGAELGQRYGVADAEGRVPQSARETHQLAPREQYPLIIR</sequence>